<dbReference type="Pfam" id="PF01521">
    <property type="entry name" value="Fe-S_biosyn"/>
    <property type="match status" value="1"/>
</dbReference>
<protein>
    <submittedName>
        <fullName evidence="2">Iron-sulfur cluster biosynthesis family protein</fullName>
    </submittedName>
</protein>
<accession>A0ABY4EV44</accession>
<evidence type="ECO:0000313" key="3">
    <source>
        <dbReference type="Proteomes" id="UP000831782"/>
    </source>
</evidence>
<dbReference type="Proteomes" id="UP000831782">
    <property type="component" value="Chromosome"/>
</dbReference>
<dbReference type="SUPFAM" id="SSF89360">
    <property type="entry name" value="HesB-like domain"/>
    <property type="match status" value="1"/>
</dbReference>
<organism evidence="2 3">
    <name type="scientific">Gracilibacillus caseinilyticus</name>
    <dbReference type="NCBI Taxonomy" id="2932256"/>
    <lineage>
        <taxon>Bacteria</taxon>
        <taxon>Bacillati</taxon>
        <taxon>Bacillota</taxon>
        <taxon>Bacilli</taxon>
        <taxon>Bacillales</taxon>
        <taxon>Bacillaceae</taxon>
        <taxon>Gracilibacillus</taxon>
    </lineage>
</organism>
<dbReference type="Gene3D" id="2.60.300.12">
    <property type="entry name" value="HesB-like domain"/>
    <property type="match status" value="1"/>
</dbReference>
<dbReference type="InterPro" id="IPR035903">
    <property type="entry name" value="HesB-like_dom_sf"/>
</dbReference>
<dbReference type="EMBL" id="CP095072">
    <property type="protein sequence ID" value="UOQ47519.1"/>
    <property type="molecule type" value="Genomic_DNA"/>
</dbReference>
<dbReference type="InterPro" id="IPR000361">
    <property type="entry name" value="ATAP_core_dom"/>
</dbReference>
<keyword evidence="3" id="KW-1185">Reference proteome</keyword>
<name>A0ABY4EV44_9BACI</name>
<sequence>MKLTITEQALEKLNTLAASPFILALTYDTEGCGCGVNGMPTIAIKDQPDDYDQPVECDQLEVVIHKQQATFFSNEMKLDYNGTTFRLSSPNEMLNPFIHVHSVTA</sequence>
<reference evidence="2 3" key="1">
    <citation type="submission" date="2022-04" db="EMBL/GenBank/DDBJ databases">
        <title>Gracilibacillus sp. isolated from saltern.</title>
        <authorList>
            <person name="Won M."/>
            <person name="Lee C.-M."/>
            <person name="Woen H.-Y."/>
            <person name="Kwon S.-W."/>
        </authorList>
    </citation>
    <scope>NUCLEOTIDE SEQUENCE [LARGE SCALE GENOMIC DNA]</scope>
    <source>
        <strain evidence="2 3">SSWR10-1</strain>
    </source>
</reference>
<evidence type="ECO:0000259" key="1">
    <source>
        <dbReference type="Pfam" id="PF01521"/>
    </source>
</evidence>
<dbReference type="RefSeq" id="WP_244716745.1">
    <property type="nucleotide sequence ID" value="NZ_CP095072.1"/>
</dbReference>
<evidence type="ECO:0000313" key="2">
    <source>
        <dbReference type="EMBL" id="UOQ47519.1"/>
    </source>
</evidence>
<proteinExistence type="predicted"/>
<feature type="domain" description="Core" evidence="1">
    <location>
        <begin position="1"/>
        <end position="97"/>
    </location>
</feature>
<gene>
    <name evidence="2" type="ORF">MUN88_15830</name>
</gene>